<proteinExistence type="predicted"/>
<evidence type="ECO:0000313" key="2">
    <source>
        <dbReference type="EMBL" id="CAD7569766.1"/>
    </source>
</evidence>
<dbReference type="AlphaFoldDB" id="A0A7R9IZU7"/>
<feature type="region of interest" description="Disordered" evidence="1">
    <location>
        <begin position="1"/>
        <end position="29"/>
    </location>
</feature>
<sequence>MMSPCLALMPRDSHPGNGTGIESRSLDRKSHTCYNQSRSNLALFPKVSQQRQDRIALELGRQPPYYLSADCRGPEQIHRHAHIESKTISHKKSTLQNVYDGPTIVINSSNVDTFIRRYVKDTWDRIYIERNNRTLLDCLSEKYPFVRRRECELPVKTVRDCSDELGRAGHCSHEAMFVKVRRCSGKLGIERPRPVILLSICLSLPPFRVKSIIVITRRCAGHEERPLRALLLAWQLSSVFQVQFLQSSVHGTLAFEQEHRVRHSEQLHLTNSLQAAQIEGREDQTGTHSPAALVHSHPSGPGTLSITEQARPQTCSAWYAERRQCCLNASLVGGKLDRLRLFERATEAILSQMELTSSSFTPIDALRQLFRHLGGSCLYCDIDSIISVIRPTDTYTILTGDNLGDVTNELTAYSESAYDTEFVSGGPKNYSYNVFVPETNEYSSTTKARGITLNYENTKIVNFTTIKDLILKDMMDPSTRDQPAKN</sequence>
<dbReference type="PANTHER" id="PTHR33568:SF3">
    <property type="entry name" value="DNA-DIRECTED DNA POLYMERASE"/>
    <property type="match status" value="1"/>
</dbReference>
<gene>
    <name evidence="2" type="ORF">TCMB3V08_LOCUS2491</name>
</gene>
<reference evidence="2" key="1">
    <citation type="submission" date="2020-11" db="EMBL/GenBank/DDBJ databases">
        <authorList>
            <person name="Tran Van P."/>
        </authorList>
    </citation>
    <scope>NUCLEOTIDE SEQUENCE</scope>
</reference>
<feature type="region of interest" description="Disordered" evidence="1">
    <location>
        <begin position="280"/>
        <end position="305"/>
    </location>
</feature>
<protein>
    <submittedName>
        <fullName evidence="2">(California timema) hypothetical protein</fullName>
    </submittedName>
</protein>
<dbReference type="InterPro" id="IPR023211">
    <property type="entry name" value="DNA_pol_palm_dom_sf"/>
</dbReference>
<dbReference type="PANTHER" id="PTHR33568">
    <property type="entry name" value="DNA POLYMERASE"/>
    <property type="match status" value="1"/>
</dbReference>
<dbReference type="Gene3D" id="3.90.1600.10">
    <property type="entry name" value="Palm domain of DNA polymerase"/>
    <property type="match status" value="1"/>
</dbReference>
<dbReference type="SUPFAM" id="SSF56672">
    <property type="entry name" value="DNA/RNA polymerases"/>
    <property type="match status" value="1"/>
</dbReference>
<evidence type="ECO:0000256" key="1">
    <source>
        <dbReference type="SAM" id="MobiDB-lite"/>
    </source>
</evidence>
<accession>A0A7R9IZU7</accession>
<dbReference type="EMBL" id="OE179796">
    <property type="protein sequence ID" value="CAD7569766.1"/>
    <property type="molecule type" value="Genomic_DNA"/>
</dbReference>
<dbReference type="GO" id="GO:0071897">
    <property type="term" value="P:DNA biosynthetic process"/>
    <property type="evidence" value="ECO:0007669"/>
    <property type="project" value="UniProtKB-ARBA"/>
</dbReference>
<organism evidence="2">
    <name type="scientific">Timema californicum</name>
    <name type="common">California timema</name>
    <name type="synonym">Walking stick</name>
    <dbReference type="NCBI Taxonomy" id="61474"/>
    <lineage>
        <taxon>Eukaryota</taxon>
        <taxon>Metazoa</taxon>
        <taxon>Ecdysozoa</taxon>
        <taxon>Arthropoda</taxon>
        <taxon>Hexapoda</taxon>
        <taxon>Insecta</taxon>
        <taxon>Pterygota</taxon>
        <taxon>Neoptera</taxon>
        <taxon>Polyneoptera</taxon>
        <taxon>Phasmatodea</taxon>
        <taxon>Timematodea</taxon>
        <taxon>Timematoidea</taxon>
        <taxon>Timematidae</taxon>
        <taxon>Timema</taxon>
    </lineage>
</organism>
<dbReference type="InterPro" id="IPR043502">
    <property type="entry name" value="DNA/RNA_pol_sf"/>
</dbReference>
<name>A0A7R9IZU7_TIMCA</name>